<proteinExistence type="predicted"/>
<evidence type="ECO:0000259" key="7">
    <source>
        <dbReference type="PROSITE" id="PS50847"/>
    </source>
</evidence>
<evidence type="ECO:0000313" key="9">
    <source>
        <dbReference type="Proteomes" id="UP000034838"/>
    </source>
</evidence>
<dbReference type="PROSITE" id="PS50847">
    <property type="entry name" value="GRAM_POS_ANCHORING"/>
    <property type="match status" value="1"/>
</dbReference>
<keyword evidence="2" id="KW-0964">Secreted</keyword>
<evidence type="ECO:0000256" key="3">
    <source>
        <dbReference type="ARBA" id="ARBA00022729"/>
    </source>
</evidence>
<keyword evidence="6" id="KW-0472">Membrane</keyword>
<keyword evidence="1" id="KW-0134">Cell wall</keyword>
<evidence type="ECO:0000256" key="4">
    <source>
        <dbReference type="ARBA" id="ARBA00023088"/>
    </source>
</evidence>
<feature type="domain" description="Gram-positive cocci surface proteins LPxTG" evidence="7">
    <location>
        <begin position="236"/>
        <end position="271"/>
    </location>
</feature>
<keyword evidence="6" id="KW-1133">Transmembrane helix</keyword>
<dbReference type="Proteomes" id="UP000034838">
    <property type="component" value="Unassembled WGS sequence"/>
</dbReference>
<protein>
    <recommendedName>
        <fullName evidence="7">Gram-positive cocci surface proteins LPxTG domain-containing protein</fullName>
    </recommendedName>
</protein>
<evidence type="ECO:0000256" key="1">
    <source>
        <dbReference type="ARBA" id="ARBA00022512"/>
    </source>
</evidence>
<reference evidence="8" key="1">
    <citation type="submission" date="2016-10" db="EMBL/GenBank/DDBJ databases">
        <title>Genome sequence of Streptomyces malaysiense MUSC 136.</title>
        <authorList>
            <person name="Lee L.-H."/>
            <person name="Ser H.-L."/>
        </authorList>
    </citation>
    <scope>NUCLEOTIDE SEQUENCE [LARGE SCALE GENOMIC DNA]</scope>
    <source>
        <strain evidence="8">MUSC 136</strain>
    </source>
</reference>
<feature type="transmembrane region" description="Helical" evidence="6">
    <location>
        <begin position="244"/>
        <end position="266"/>
    </location>
</feature>
<name>A0A1J4Q559_9ACTN</name>
<keyword evidence="3" id="KW-0732">Signal</keyword>
<feature type="compositionally biased region" description="Low complexity" evidence="5">
    <location>
        <begin position="217"/>
        <end position="226"/>
    </location>
</feature>
<sequence>MAVYGTTDGYDYKHLNLTDVHRGTGRALKITPRAGGPMPFKQDYGTGWVDTDNPFDLEALGTTVHGTAGQVVEAKLGARNNVPASIEPYDRGEGPGDGPTSEAHVTIPPGTTAVKVPNLCRSDDDWHQGEPGARHYTCFQDENDSYFDAGQLTPCVFDLRIDKPADLAAGSVKVTLSTQDSNAKDNTAAITVTADGSQGHGSGSSSGGGSASGGTSGSASAGSGTAASGGTGQGSMADTGSGALPWYAAAAAAVALITGGTLFVVARRRRN</sequence>
<evidence type="ECO:0000256" key="2">
    <source>
        <dbReference type="ARBA" id="ARBA00022525"/>
    </source>
</evidence>
<keyword evidence="4" id="KW-0572">Peptidoglycan-anchor</keyword>
<dbReference type="EMBL" id="LBDA02000026">
    <property type="protein sequence ID" value="OIK27271.1"/>
    <property type="molecule type" value="Genomic_DNA"/>
</dbReference>
<feature type="region of interest" description="Disordered" evidence="5">
    <location>
        <begin position="193"/>
        <end position="235"/>
    </location>
</feature>
<feature type="compositionally biased region" description="Gly residues" evidence="5">
    <location>
        <begin position="198"/>
        <end position="216"/>
    </location>
</feature>
<evidence type="ECO:0000313" key="8">
    <source>
        <dbReference type="EMBL" id="OIK27271.1"/>
    </source>
</evidence>
<keyword evidence="9" id="KW-1185">Reference proteome</keyword>
<evidence type="ECO:0000256" key="5">
    <source>
        <dbReference type="SAM" id="MobiDB-lite"/>
    </source>
</evidence>
<organism evidence="8 9">
    <name type="scientific">Streptomyces malaysiense</name>
    <dbReference type="NCBI Taxonomy" id="1428626"/>
    <lineage>
        <taxon>Bacteria</taxon>
        <taxon>Bacillati</taxon>
        <taxon>Actinomycetota</taxon>
        <taxon>Actinomycetes</taxon>
        <taxon>Kitasatosporales</taxon>
        <taxon>Streptomycetaceae</taxon>
        <taxon>Streptomyces</taxon>
    </lineage>
</organism>
<gene>
    <name evidence="8" type="ORF">VT52_012440</name>
</gene>
<dbReference type="InterPro" id="IPR019931">
    <property type="entry name" value="LPXTG_anchor"/>
</dbReference>
<evidence type="ECO:0000256" key="6">
    <source>
        <dbReference type="SAM" id="Phobius"/>
    </source>
</evidence>
<feature type="region of interest" description="Disordered" evidence="5">
    <location>
        <begin position="89"/>
        <end position="114"/>
    </location>
</feature>
<accession>A0A1J4Q559</accession>
<keyword evidence="6" id="KW-0812">Transmembrane</keyword>
<dbReference type="AlphaFoldDB" id="A0A1J4Q559"/>
<comment type="caution">
    <text evidence="8">The sequence shown here is derived from an EMBL/GenBank/DDBJ whole genome shotgun (WGS) entry which is preliminary data.</text>
</comment>